<dbReference type="AlphaFoldDB" id="A0A7W8VD09"/>
<dbReference type="Gene3D" id="3.40.80.10">
    <property type="entry name" value="Peptidoglycan recognition protein-like"/>
    <property type="match status" value="1"/>
</dbReference>
<dbReference type="Proteomes" id="UP000572635">
    <property type="component" value="Unassembled WGS sequence"/>
</dbReference>
<organism evidence="5 6">
    <name type="scientific">Nocardiopsis composta</name>
    <dbReference type="NCBI Taxonomy" id="157465"/>
    <lineage>
        <taxon>Bacteria</taxon>
        <taxon>Bacillati</taxon>
        <taxon>Actinomycetota</taxon>
        <taxon>Actinomycetes</taxon>
        <taxon>Streptosporangiales</taxon>
        <taxon>Nocardiopsidaceae</taxon>
        <taxon>Nocardiopsis</taxon>
    </lineage>
</organism>
<dbReference type="EMBL" id="JACHDB010000001">
    <property type="protein sequence ID" value="MBB5431513.1"/>
    <property type="molecule type" value="Genomic_DNA"/>
</dbReference>
<evidence type="ECO:0008006" key="7">
    <source>
        <dbReference type="Google" id="ProtNLM"/>
    </source>
</evidence>
<accession>A0A7W8VD09</accession>
<evidence type="ECO:0000256" key="2">
    <source>
        <dbReference type="SAM" id="MobiDB-lite"/>
    </source>
</evidence>
<evidence type="ECO:0000259" key="4">
    <source>
        <dbReference type="SMART" id="SM00701"/>
    </source>
</evidence>
<name>A0A7W8VD09_9ACTN</name>
<evidence type="ECO:0000313" key="5">
    <source>
        <dbReference type="EMBL" id="MBB5431513.1"/>
    </source>
</evidence>
<proteinExistence type="inferred from homology"/>
<dbReference type="GO" id="GO:0009253">
    <property type="term" value="P:peptidoglycan catabolic process"/>
    <property type="evidence" value="ECO:0007669"/>
    <property type="project" value="InterPro"/>
</dbReference>
<dbReference type="PANTHER" id="PTHR11022:SF41">
    <property type="entry name" value="PEPTIDOGLYCAN-RECOGNITION PROTEIN LC-RELATED"/>
    <property type="match status" value="1"/>
</dbReference>
<dbReference type="SUPFAM" id="SSF55846">
    <property type="entry name" value="N-acetylmuramoyl-L-alanine amidase-like"/>
    <property type="match status" value="1"/>
</dbReference>
<feature type="domain" description="N-acetylmuramoyl-L-alanine amidase" evidence="3">
    <location>
        <begin position="64"/>
        <end position="211"/>
    </location>
</feature>
<feature type="region of interest" description="Disordered" evidence="2">
    <location>
        <begin position="238"/>
        <end position="273"/>
    </location>
</feature>
<dbReference type="PANTHER" id="PTHR11022">
    <property type="entry name" value="PEPTIDOGLYCAN RECOGNITION PROTEIN"/>
    <property type="match status" value="1"/>
</dbReference>
<feature type="compositionally biased region" description="Basic and acidic residues" evidence="2">
    <location>
        <begin position="252"/>
        <end position="273"/>
    </location>
</feature>
<comment type="caution">
    <text evidence="5">The sequence shown here is derived from an EMBL/GenBank/DDBJ whole genome shotgun (WGS) entry which is preliminary data.</text>
</comment>
<dbReference type="GO" id="GO:0008745">
    <property type="term" value="F:N-acetylmuramoyl-L-alanine amidase activity"/>
    <property type="evidence" value="ECO:0007669"/>
    <property type="project" value="InterPro"/>
</dbReference>
<keyword evidence="6" id="KW-1185">Reference proteome</keyword>
<dbReference type="InterPro" id="IPR036505">
    <property type="entry name" value="Amidase/PGRP_sf"/>
</dbReference>
<sequence length="273" mass="28307">MSARAREAREDEPGGIGRRAVLRGGLVVAGGVLLGGAAQTASAPAAAAAAEPSVHTRAAWAARPPTSPAQVIGQAPTYIVVHHTATANSTDYSLEHAFALSRSIQNFHMDGNGWADTGQQLTISRGGHVMEGRNSSLPAIRAGDHVIGAHVANYNDVAVGIENEGTYTSAEPTGALYGALVETCAWLCAAYGRPASAIIGHRDLNATACPGDVLYGMLPQLRQDVGAVLGAEYRRPLPASQRPPYPGVPEAGRVREFRHGPALGRRDSNAAVG</sequence>
<feature type="domain" description="Peptidoglycan recognition protein family" evidence="4">
    <location>
        <begin position="52"/>
        <end position="205"/>
    </location>
</feature>
<comment type="similarity">
    <text evidence="1">Belongs to the N-acetylmuramoyl-L-alanine amidase 2 family.</text>
</comment>
<evidence type="ECO:0000256" key="1">
    <source>
        <dbReference type="ARBA" id="ARBA00007553"/>
    </source>
</evidence>
<dbReference type="RefSeq" id="WP_184391215.1">
    <property type="nucleotide sequence ID" value="NZ_BAAAJD010000087.1"/>
</dbReference>
<dbReference type="InterPro" id="IPR006311">
    <property type="entry name" value="TAT_signal"/>
</dbReference>
<gene>
    <name evidence="5" type="ORF">HDA36_001597</name>
</gene>
<dbReference type="InterPro" id="IPR006619">
    <property type="entry name" value="PGRP_domain_met/bac"/>
</dbReference>
<evidence type="ECO:0000259" key="3">
    <source>
        <dbReference type="SMART" id="SM00644"/>
    </source>
</evidence>
<dbReference type="InterPro" id="IPR015510">
    <property type="entry name" value="PGRP"/>
</dbReference>
<dbReference type="CDD" id="cd06583">
    <property type="entry name" value="PGRP"/>
    <property type="match status" value="1"/>
</dbReference>
<dbReference type="InterPro" id="IPR002502">
    <property type="entry name" value="Amidase_domain"/>
</dbReference>
<reference evidence="5 6" key="1">
    <citation type="submission" date="2020-08" db="EMBL/GenBank/DDBJ databases">
        <title>Sequencing the genomes of 1000 actinobacteria strains.</title>
        <authorList>
            <person name="Klenk H.-P."/>
        </authorList>
    </citation>
    <scope>NUCLEOTIDE SEQUENCE [LARGE SCALE GENOMIC DNA]</scope>
    <source>
        <strain evidence="5 6">DSM 44551</strain>
    </source>
</reference>
<protein>
    <recommendedName>
        <fullName evidence="7">N-acetylmuramoyl-L-alanine amidase</fullName>
    </recommendedName>
</protein>
<dbReference type="SMART" id="SM00644">
    <property type="entry name" value="Ami_2"/>
    <property type="match status" value="1"/>
</dbReference>
<evidence type="ECO:0000313" key="6">
    <source>
        <dbReference type="Proteomes" id="UP000572635"/>
    </source>
</evidence>
<dbReference type="SMART" id="SM00701">
    <property type="entry name" value="PGRP"/>
    <property type="match status" value="1"/>
</dbReference>
<dbReference type="PROSITE" id="PS51318">
    <property type="entry name" value="TAT"/>
    <property type="match status" value="1"/>
</dbReference>
<dbReference type="GO" id="GO:0008270">
    <property type="term" value="F:zinc ion binding"/>
    <property type="evidence" value="ECO:0007669"/>
    <property type="project" value="InterPro"/>
</dbReference>
<dbReference type="Pfam" id="PF01510">
    <property type="entry name" value="Amidase_2"/>
    <property type="match status" value="1"/>
</dbReference>